<proteinExistence type="predicted"/>
<keyword evidence="1" id="KW-1133">Transmembrane helix</keyword>
<organism evidence="2 3">
    <name type="scientific">Winogradskya humida</name>
    <dbReference type="NCBI Taxonomy" id="113566"/>
    <lineage>
        <taxon>Bacteria</taxon>
        <taxon>Bacillati</taxon>
        <taxon>Actinomycetota</taxon>
        <taxon>Actinomycetes</taxon>
        <taxon>Micromonosporales</taxon>
        <taxon>Micromonosporaceae</taxon>
        <taxon>Winogradskya</taxon>
    </lineage>
</organism>
<keyword evidence="3" id="KW-1185">Reference proteome</keyword>
<dbReference type="EMBL" id="BOMN01000020">
    <property type="protein sequence ID" value="GIE18484.1"/>
    <property type="molecule type" value="Genomic_DNA"/>
</dbReference>
<keyword evidence="1" id="KW-0472">Membrane</keyword>
<dbReference type="Proteomes" id="UP000603200">
    <property type="component" value="Unassembled WGS sequence"/>
</dbReference>
<accession>A0ABQ3ZIS0</accession>
<evidence type="ECO:0000256" key="1">
    <source>
        <dbReference type="SAM" id="Phobius"/>
    </source>
</evidence>
<feature type="transmembrane region" description="Helical" evidence="1">
    <location>
        <begin position="53"/>
        <end position="82"/>
    </location>
</feature>
<comment type="caution">
    <text evidence="2">The sequence shown here is derived from an EMBL/GenBank/DDBJ whole genome shotgun (WGS) entry which is preliminary data.</text>
</comment>
<sequence length="126" mass="11935">MEVAAVAAVGGAAGVLLQARVLVSSVAMAIALVGAGFEASGPVPGLALEVMRVWVFAGAMATAVVGAGSGAFGPASGLALVVARVRALRAVMAKGAVDAGVRSAATGEVGVGLWLVAVVKGAVVGV</sequence>
<evidence type="ECO:0000313" key="3">
    <source>
        <dbReference type="Proteomes" id="UP000603200"/>
    </source>
</evidence>
<keyword evidence="1" id="KW-0812">Transmembrane</keyword>
<protein>
    <submittedName>
        <fullName evidence="2">Uncharacterized protein</fullName>
    </submittedName>
</protein>
<evidence type="ECO:0000313" key="2">
    <source>
        <dbReference type="EMBL" id="GIE18484.1"/>
    </source>
</evidence>
<reference evidence="2 3" key="1">
    <citation type="submission" date="2021-01" db="EMBL/GenBank/DDBJ databases">
        <title>Whole genome shotgun sequence of Actinoplanes humidus NBRC 14915.</title>
        <authorList>
            <person name="Komaki H."/>
            <person name="Tamura T."/>
        </authorList>
    </citation>
    <scope>NUCLEOTIDE SEQUENCE [LARGE SCALE GENOMIC DNA]</scope>
    <source>
        <strain evidence="2 3">NBRC 14915</strain>
    </source>
</reference>
<name>A0ABQ3ZIS0_9ACTN</name>
<gene>
    <name evidence="2" type="ORF">Ahu01nite_015860</name>
</gene>